<dbReference type="InterPro" id="IPR004090">
    <property type="entry name" value="Chemotax_Me-accpt_rcpt"/>
</dbReference>
<evidence type="ECO:0000313" key="8">
    <source>
        <dbReference type="Proteomes" id="UP000288587"/>
    </source>
</evidence>
<evidence type="ECO:0000256" key="1">
    <source>
        <dbReference type="ARBA" id="ARBA00022481"/>
    </source>
</evidence>
<dbReference type="Gene3D" id="1.10.287.950">
    <property type="entry name" value="Methyl-accepting chemotaxis protein"/>
    <property type="match status" value="1"/>
</dbReference>
<keyword evidence="5" id="KW-1133">Transmembrane helix</keyword>
<evidence type="ECO:0000256" key="3">
    <source>
        <dbReference type="PROSITE-ProRule" id="PRU00284"/>
    </source>
</evidence>
<dbReference type="OrthoDB" id="9149361at2"/>
<dbReference type="Proteomes" id="UP000288587">
    <property type="component" value="Unassembled WGS sequence"/>
</dbReference>
<proteinExistence type="inferred from homology"/>
<dbReference type="GO" id="GO:0007165">
    <property type="term" value="P:signal transduction"/>
    <property type="evidence" value="ECO:0007669"/>
    <property type="project" value="UniProtKB-KW"/>
</dbReference>
<evidence type="ECO:0000313" key="7">
    <source>
        <dbReference type="EMBL" id="RVT87693.1"/>
    </source>
</evidence>
<dbReference type="RefSeq" id="WP_127680129.1">
    <property type="nucleotide sequence ID" value="NZ_SACM01000001.1"/>
</dbReference>
<keyword evidence="8" id="KW-1185">Reference proteome</keyword>
<dbReference type="InterPro" id="IPR004089">
    <property type="entry name" value="MCPsignal_dom"/>
</dbReference>
<name>A0A437LR49_9BURK</name>
<feature type="domain" description="Methyl-accepting transducer" evidence="6">
    <location>
        <begin position="222"/>
        <end position="451"/>
    </location>
</feature>
<gene>
    <name evidence="7" type="ORF">EOD73_01300</name>
</gene>
<feature type="transmembrane region" description="Helical" evidence="5">
    <location>
        <begin position="112"/>
        <end position="129"/>
    </location>
</feature>
<dbReference type="PANTHER" id="PTHR43531:SF14">
    <property type="entry name" value="METHYL-ACCEPTING CHEMOTAXIS PROTEIN I-RELATED"/>
    <property type="match status" value="1"/>
</dbReference>
<keyword evidence="1" id="KW-0488">Methylation</keyword>
<sequence>MMMTGVRAERIRDADRLLALMLLVFAVYALVVAFNHDKLSATLAVLVPTGVLVGVRLRSAVADTFMAFVLPLALCAVTLLLAYQVNGSYVAHAGLFVALCTLVVYEDWRRVALVGVVLSVGRLLASDWFDAGAPGKAFSGLPPVVGDVVVLLMLTLILGVYTRKMAKRTEEHLEMDFLVRAMGRDGPIRLNLDAVRVHSPVGLRLKDAQTRMAGLLRKVREVIFEVHNAANEMSSSSQDLLDRTQSTHTGLNDAAMSLEQINVIVQESARAASEARSHAAQASTMAGHGGEQVQQVVSAMREIEVSSKRITDIIGVIDSIAFQTNILALNAAVEAARAGEQGRGFAVVAAEVRMLAKRSSEAAREIKGLIGESVESVQRGTELADGAGRAMTDLVEAVRRVGAVFESLTADSSEHAQGIDVITASVRELDAVTKQNVLVADRSGEMAHQLQQQAAILAEVLSAFRLGDDAAVDQLRAEAAEAVERMGRQRAQAKARGDLGDGAHGSSTVDFF</sequence>
<evidence type="ECO:0000256" key="5">
    <source>
        <dbReference type="SAM" id="Phobius"/>
    </source>
</evidence>
<dbReference type="GO" id="GO:0006935">
    <property type="term" value="P:chemotaxis"/>
    <property type="evidence" value="ECO:0007669"/>
    <property type="project" value="InterPro"/>
</dbReference>
<keyword evidence="5" id="KW-0472">Membrane</keyword>
<dbReference type="PANTHER" id="PTHR43531">
    <property type="entry name" value="PROTEIN ICFG"/>
    <property type="match status" value="1"/>
</dbReference>
<comment type="similarity">
    <text evidence="2">Belongs to the methyl-accepting chemotaxis (MCP) protein family.</text>
</comment>
<dbReference type="PROSITE" id="PS50111">
    <property type="entry name" value="CHEMOTAXIS_TRANSDUC_2"/>
    <property type="match status" value="1"/>
</dbReference>
<dbReference type="SMART" id="SM00283">
    <property type="entry name" value="MA"/>
    <property type="match status" value="1"/>
</dbReference>
<feature type="transmembrane region" description="Helical" evidence="5">
    <location>
        <begin position="64"/>
        <end position="83"/>
    </location>
</feature>
<dbReference type="Pfam" id="PF00015">
    <property type="entry name" value="MCPsignal"/>
    <property type="match status" value="1"/>
</dbReference>
<dbReference type="AlphaFoldDB" id="A0A437LR49"/>
<feature type="transmembrane region" description="Helical" evidence="5">
    <location>
        <begin position="39"/>
        <end position="57"/>
    </location>
</feature>
<feature type="region of interest" description="Disordered" evidence="4">
    <location>
        <begin position="491"/>
        <end position="512"/>
    </location>
</feature>
<accession>A0A437LR49</accession>
<feature type="transmembrane region" description="Helical" evidence="5">
    <location>
        <begin position="89"/>
        <end position="105"/>
    </location>
</feature>
<evidence type="ECO:0000256" key="2">
    <source>
        <dbReference type="ARBA" id="ARBA00029447"/>
    </source>
</evidence>
<keyword evidence="5" id="KW-0812">Transmembrane</keyword>
<organism evidence="7 8">
    <name type="scientific">Inhella crocodyli</name>
    <dbReference type="NCBI Taxonomy" id="2499851"/>
    <lineage>
        <taxon>Bacteria</taxon>
        <taxon>Pseudomonadati</taxon>
        <taxon>Pseudomonadota</taxon>
        <taxon>Betaproteobacteria</taxon>
        <taxon>Burkholderiales</taxon>
        <taxon>Sphaerotilaceae</taxon>
        <taxon>Inhella</taxon>
    </lineage>
</organism>
<protein>
    <recommendedName>
        <fullName evidence="6">Methyl-accepting transducer domain-containing protein</fullName>
    </recommendedName>
</protein>
<keyword evidence="3" id="KW-0807">Transducer</keyword>
<dbReference type="EMBL" id="SACM01000001">
    <property type="protein sequence ID" value="RVT87693.1"/>
    <property type="molecule type" value="Genomic_DNA"/>
</dbReference>
<comment type="caution">
    <text evidence="7">The sequence shown here is derived from an EMBL/GenBank/DDBJ whole genome shotgun (WGS) entry which is preliminary data.</text>
</comment>
<dbReference type="SUPFAM" id="SSF58104">
    <property type="entry name" value="Methyl-accepting chemotaxis protein (MCP) signaling domain"/>
    <property type="match status" value="1"/>
</dbReference>
<feature type="transmembrane region" description="Helical" evidence="5">
    <location>
        <begin position="141"/>
        <end position="161"/>
    </location>
</feature>
<reference evidence="7 8" key="1">
    <citation type="submission" date="2019-01" db="EMBL/GenBank/DDBJ databases">
        <authorList>
            <person name="Chen W.-M."/>
        </authorList>
    </citation>
    <scope>NUCLEOTIDE SEQUENCE [LARGE SCALE GENOMIC DNA]</scope>
    <source>
        <strain evidence="7 8">CCP-18</strain>
    </source>
</reference>
<evidence type="ECO:0000259" key="6">
    <source>
        <dbReference type="PROSITE" id="PS50111"/>
    </source>
</evidence>
<dbReference type="GO" id="GO:0004888">
    <property type="term" value="F:transmembrane signaling receptor activity"/>
    <property type="evidence" value="ECO:0007669"/>
    <property type="project" value="InterPro"/>
</dbReference>
<evidence type="ECO:0000256" key="4">
    <source>
        <dbReference type="SAM" id="MobiDB-lite"/>
    </source>
</evidence>
<dbReference type="CDD" id="cd11386">
    <property type="entry name" value="MCP_signal"/>
    <property type="match status" value="1"/>
</dbReference>
<dbReference type="PRINTS" id="PR00260">
    <property type="entry name" value="CHEMTRNSDUCR"/>
</dbReference>
<dbReference type="GO" id="GO:0005886">
    <property type="term" value="C:plasma membrane"/>
    <property type="evidence" value="ECO:0007669"/>
    <property type="project" value="TreeGrafter"/>
</dbReference>
<dbReference type="InterPro" id="IPR051310">
    <property type="entry name" value="MCP_chemotaxis"/>
</dbReference>